<sequence length="79" mass="8594">VGEILVEGVIPIRSAVVSHFASHFQKVNVERPAVDNLMFQRLQPSEVGGLVKPFSLAEVKAAVWDCNSYKSPGPDGINF</sequence>
<dbReference type="GO" id="GO:0004527">
    <property type="term" value="F:exonuclease activity"/>
    <property type="evidence" value="ECO:0007669"/>
    <property type="project" value="UniProtKB-KW"/>
</dbReference>
<feature type="non-terminal residue" evidence="1">
    <location>
        <position position="79"/>
    </location>
</feature>
<dbReference type="Proteomes" id="UP000265520">
    <property type="component" value="Unassembled WGS sequence"/>
</dbReference>
<feature type="non-terminal residue" evidence="1">
    <location>
        <position position="1"/>
    </location>
</feature>
<proteinExistence type="predicted"/>
<evidence type="ECO:0000313" key="2">
    <source>
        <dbReference type="Proteomes" id="UP000265520"/>
    </source>
</evidence>
<evidence type="ECO:0000313" key="1">
    <source>
        <dbReference type="EMBL" id="MCI46393.1"/>
    </source>
</evidence>
<dbReference type="AlphaFoldDB" id="A0A392SBR8"/>
<name>A0A392SBR8_9FABA</name>
<keyword evidence="2" id="KW-1185">Reference proteome</keyword>
<comment type="caution">
    <text evidence="1">The sequence shown here is derived from an EMBL/GenBank/DDBJ whole genome shotgun (WGS) entry which is preliminary data.</text>
</comment>
<organism evidence="1 2">
    <name type="scientific">Trifolium medium</name>
    <dbReference type="NCBI Taxonomy" id="97028"/>
    <lineage>
        <taxon>Eukaryota</taxon>
        <taxon>Viridiplantae</taxon>
        <taxon>Streptophyta</taxon>
        <taxon>Embryophyta</taxon>
        <taxon>Tracheophyta</taxon>
        <taxon>Spermatophyta</taxon>
        <taxon>Magnoliopsida</taxon>
        <taxon>eudicotyledons</taxon>
        <taxon>Gunneridae</taxon>
        <taxon>Pentapetalae</taxon>
        <taxon>rosids</taxon>
        <taxon>fabids</taxon>
        <taxon>Fabales</taxon>
        <taxon>Fabaceae</taxon>
        <taxon>Papilionoideae</taxon>
        <taxon>50 kb inversion clade</taxon>
        <taxon>NPAAA clade</taxon>
        <taxon>Hologalegina</taxon>
        <taxon>IRL clade</taxon>
        <taxon>Trifolieae</taxon>
        <taxon>Trifolium</taxon>
    </lineage>
</organism>
<accession>A0A392SBR8</accession>
<keyword evidence="1" id="KW-0540">Nuclease</keyword>
<keyword evidence="1" id="KW-0269">Exonuclease</keyword>
<dbReference type="GO" id="GO:0004519">
    <property type="term" value="F:endonuclease activity"/>
    <property type="evidence" value="ECO:0007669"/>
    <property type="project" value="UniProtKB-KW"/>
</dbReference>
<protein>
    <submittedName>
        <fullName evidence="1">Endonuclease/exonuclease/phosphatase family protein</fullName>
    </submittedName>
</protein>
<keyword evidence="1" id="KW-0378">Hydrolase</keyword>
<reference evidence="1 2" key="1">
    <citation type="journal article" date="2018" name="Front. Plant Sci.">
        <title>Red Clover (Trifolium pratense) and Zigzag Clover (T. medium) - A Picture of Genomic Similarities and Differences.</title>
        <authorList>
            <person name="Dluhosova J."/>
            <person name="Istvanek J."/>
            <person name="Nedelnik J."/>
            <person name="Repkova J."/>
        </authorList>
    </citation>
    <scope>NUCLEOTIDE SEQUENCE [LARGE SCALE GENOMIC DNA]</scope>
    <source>
        <strain evidence="2">cv. 10/8</strain>
        <tissue evidence="1">Leaf</tissue>
    </source>
</reference>
<keyword evidence="1" id="KW-0255">Endonuclease</keyword>
<dbReference type="EMBL" id="LXQA010356867">
    <property type="protein sequence ID" value="MCI46393.1"/>
    <property type="molecule type" value="Genomic_DNA"/>
</dbReference>